<dbReference type="OrthoDB" id="1930390at2759"/>
<keyword evidence="12 20" id="KW-0472">Membrane</keyword>
<dbReference type="Pfam" id="PF08276">
    <property type="entry name" value="PAN_2"/>
    <property type="match status" value="1"/>
</dbReference>
<evidence type="ECO:0000256" key="17">
    <source>
        <dbReference type="ARBA" id="ARBA00048679"/>
    </source>
</evidence>
<comment type="caution">
    <text evidence="25">The sequence shown here is derived from an EMBL/GenBank/DDBJ whole genome shotgun (WGS) entry which is preliminary data.</text>
</comment>
<dbReference type="Pfam" id="PF00069">
    <property type="entry name" value="Pkinase"/>
    <property type="match status" value="1"/>
</dbReference>
<evidence type="ECO:0000256" key="1">
    <source>
        <dbReference type="ARBA" id="ARBA00004479"/>
    </source>
</evidence>
<dbReference type="AlphaFoldDB" id="A0A2P6QM80"/>
<evidence type="ECO:0000313" key="25">
    <source>
        <dbReference type="EMBL" id="PRQ35291.1"/>
    </source>
</evidence>
<dbReference type="FunFam" id="2.90.10.30:FF:000001">
    <property type="entry name" value="Serine/threonine-protein kinase"/>
    <property type="match status" value="1"/>
</dbReference>
<reference evidence="25 26" key="1">
    <citation type="journal article" date="2018" name="Nat. Genet.">
        <title>The Rosa genome provides new insights in the design of modern roses.</title>
        <authorList>
            <person name="Bendahmane M."/>
        </authorList>
    </citation>
    <scope>NUCLEOTIDE SEQUENCE [LARGE SCALE GENOMIC DNA]</scope>
    <source>
        <strain evidence="26">cv. Old Blush</strain>
    </source>
</reference>
<evidence type="ECO:0000256" key="2">
    <source>
        <dbReference type="ARBA" id="ARBA00022527"/>
    </source>
</evidence>
<keyword evidence="3 19" id="KW-0245">EGF-like domain</keyword>
<dbReference type="OMA" id="KEMANTD"/>
<evidence type="ECO:0000259" key="22">
    <source>
        <dbReference type="PROSITE" id="PS50011"/>
    </source>
</evidence>
<dbReference type="InterPro" id="IPR003609">
    <property type="entry name" value="Pan_app"/>
</dbReference>
<name>A0A2P6QM80_ROSCH</name>
<keyword evidence="11 20" id="KW-1133">Transmembrane helix</keyword>
<dbReference type="InterPro" id="IPR036426">
    <property type="entry name" value="Bulb-type_lectin_dom_sf"/>
</dbReference>
<dbReference type="EC" id="2.7.11.1" evidence="18"/>
<evidence type="ECO:0000256" key="13">
    <source>
        <dbReference type="ARBA" id="ARBA00023157"/>
    </source>
</evidence>
<dbReference type="GO" id="GO:0005524">
    <property type="term" value="F:ATP binding"/>
    <property type="evidence" value="ECO:0007669"/>
    <property type="project" value="UniProtKB-KW"/>
</dbReference>
<dbReference type="InterPro" id="IPR000719">
    <property type="entry name" value="Prot_kinase_dom"/>
</dbReference>
<feature type="signal peptide" evidence="21">
    <location>
        <begin position="1"/>
        <end position="22"/>
    </location>
</feature>
<dbReference type="PROSITE" id="PS50927">
    <property type="entry name" value="BULB_LECTIN"/>
    <property type="match status" value="1"/>
</dbReference>
<evidence type="ECO:0000256" key="21">
    <source>
        <dbReference type="SAM" id="SignalP"/>
    </source>
</evidence>
<dbReference type="InterPro" id="IPR001480">
    <property type="entry name" value="Bulb-type_lectin_dom"/>
</dbReference>
<evidence type="ECO:0000256" key="9">
    <source>
        <dbReference type="ARBA" id="ARBA00022777"/>
    </source>
</evidence>
<dbReference type="InterPro" id="IPR024171">
    <property type="entry name" value="SRK-like_kinase"/>
</dbReference>
<comment type="caution">
    <text evidence="19">Lacks conserved residue(s) required for the propagation of feature annotation.</text>
</comment>
<evidence type="ECO:0000256" key="7">
    <source>
        <dbReference type="ARBA" id="ARBA00022734"/>
    </source>
</evidence>
<keyword evidence="10 18" id="KW-0067">ATP-binding</keyword>
<dbReference type="PANTHER" id="PTHR47976">
    <property type="entry name" value="G-TYPE LECTIN S-RECEPTOR-LIKE SERINE/THREONINE-PROTEIN KINASE SD2-5"/>
    <property type="match status" value="1"/>
</dbReference>
<keyword evidence="5 20" id="KW-0812">Transmembrane</keyword>
<keyword evidence="15" id="KW-0325">Glycoprotein</keyword>
<evidence type="ECO:0000256" key="19">
    <source>
        <dbReference type="PROSITE-ProRule" id="PRU00076"/>
    </source>
</evidence>
<dbReference type="Gene3D" id="2.90.10.30">
    <property type="match status" value="1"/>
</dbReference>
<evidence type="ECO:0000256" key="8">
    <source>
        <dbReference type="ARBA" id="ARBA00022741"/>
    </source>
</evidence>
<feature type="domain" description="Bulb-type lectin" evidence="24">
    <location>
        <begin position="20"/>
        <end position="148"/>
    </location>
</feature>
<evidence type="ECO:0000259" key="23">
    <source>
        <dbReference type="PROSITE" id="PS50026"/>
    </source>
</evidence>
<keyword evidence="8 18" id="KW-0547">Nucleotide-binding</keyword>
<evidence type="ECO:0000256" key="14">
    <source>
        <dbReference type="ARBA" id="ARBA00023170"/>
    </source>
</evidence>
<dbReference type="FunFam" id="1.10.510.10:FF:000237">
    <property type="entry name" value="G-type lectin S-receptor-like serine/threonine-protein kinase"/>
    <property type="match status" value="1"/>
</dbReference>
<dbReference type="SUPFAM" id="SSF51110">
    <property type="entry name" value="alpha-D-mannose-specific plant lectins"/>
    <property type="match status" value="1"/>
</dbReference>
<comment type="similarity">
    <text evidence="18">Belongs to the protein kinase superfamily. Ser/Thr protein kinase family.</text>
</comment>
<dbReference type="EMBL" id="PDCK01000043">
    <property type="protein sequence ID" value="PRQ35291.1"/>
    <property type="molecule type" value="Genomic_DNA"/>
</dbReference>
<dbReference type="SMART" id="SM00108">
    <property type="entry name" value="B_lectin"/>
    <property type="match status" value="1"/>
</dbReference>
<dbReference type="InterPro" id="IPR011009">
    <property type="entry name" value="Kinase-like_dom_sf"/>
</dbReference>
<feature type="chain" id="PRO_5015200435" description="Receptor-like serine/threonine-protein kinase" evidence="21">
    <location>
        <begin position="23"/>
        <end position="790"/>
    </location>
</feature>
<comment type="catalytic activity">
    <reaction evidence="17 18">
        <text>L-seryl-[protein] + ATP = O-phospho-L-seryl-[protein] + ADP + H(+)</text>
        <dbReference type="Rhea" id="RHEA:17989"/>
        <dbReference type="Rhea" id="RHEA-COMP:9863"/>
        <dbReference type="Rhea" id="RHEA-COMP:11604"/>
        <dbReference type="ChEBI" id="CHEBI:15378"/>
        <dbReference type="ChEBI" id="CHEBI:29999"/>
        <dbReference type="ChEBI" id="CHEBI:30616"/>
        <dbReference type="ChEBI" id="CHEBI:83421"/>
        <dbReference type="ChEBI" id="CHEBI:456216"/>
        <dbReference type="EC" id="2.7.11.1"/>
    </reaction>
</comment>
<evidence type="ECO:0000256" key="5">
    <source>
        <dbReference type="ARBA" id="ARBA00022692"/>
    </source>
</evidence>
<keyword evidence="13" id="KW-1015">Disulfide bond</keyword>
<dbReference type="PIRSF" id="PIRSF000641">
    <property type="entry name" value="SRK"/>
    <property type="match status" value="1"/>
</dbReference>
<feature type="transmembrane region" description="Helical" evidence="20">
    <location>
        <begin position="445"/>
        <end position="474"/>
    </location>
</feature>
<dbReference type="InterPro" id="IPR000742">
    <property type="entry name" value="EGF"/>
</dbReference>
<evidence type="ECO:0000256" key="6">
    <source>
        <dbReference type="ARBA" id="ARBA00022729"/>
    </source>
</evidence>
<dbReference type="GO" id="GO:0016020">
    <property type="term" value="C:membrane"/>
    <property type="evidence" value="ECO:0007669"/>
    <property type="project" value="UniProtKB-SubCell"/>
</dbReference>
<evidence type="ECO:0000256" key="12">
    <source>
        <dbReference type="ARBA" id="ARBA00023136"/>
    </source>
</evidence>
<dbReference type="CDD" id="cd01098">
    <property type="entry name" value="PAN_AP_plant"/>
    <property type="match status" value="1"/>
</dbReference>
<feature type="domain" description="Protein kinase" evidence="22">
    <location>
        <begin position="505"/>
        <end position="775"/>
    </location>
</feature>
<comment type="catalytic activity">
    <reaction evidence="16 18">
        <text>L-threonyl-[protein] + ATP = O-phospho-L-threonyl-[protein] + ADP + H(+)</text>
        <dbReference type="Rhea" id="RHEA:46608"/>
        <dbReference type="Rhea" id="RHEA-COMP:11060"/>
        <dbReference type="Rhea" id="RHEA-COMP:11605"/>
        <dbReference type="ChEBI" id="CHEBI:15378"/>
        <dbReference type="ChEBI" id="CHEBI:30013"/>
        <dbReference type="ChEBI" id="CHEBI:30616"/>
        <dbReference type="ChEBI" id="CHEBI:61977"/>
        <dbReference type="ChEBI" id="CHEBI:456216"/>
        <dbReference type="EC" id="2.7.11.1"/>
    </reaction>
</comment>
<evidence type="ECO:0000256" key="18">
    <source>
        <dbReference type="PIRNR" id="PIRNR000641"/>
    </source>
</evidence>
<dbReference type="FunFam" id="2.90.10.10:FF:000013">
    <property type="entry name" value="G-type lectin S-receptor-like serine/threonine-protein kinase LECRK1"/>
    <property type="match status" value="1"/>
</dbReference>
<evidence type="ECO:0000256" key="4">
    <source>
        <dbReference type="ARBA" id="ARBA00022679"/>
    </source>
</evidence>
<keyword evidence="7" id="KW-0430">Lectin</keyword>
<dbReference type="PANTHER" id="PTHR47976:SF15">
    <property type="entry name" value="G-TYPE LECTIN S-RECEPTOR-LIKE SERINE_THREONINE-PROTEIN KINASE RLK1"/>
    <property type="match status" value="1"/>
</dbReference>
<dbReference type="PROSITE" id="PS50026">
    <property type="entry name" value="EGF_3"/>
    <property type="match status" value="1"/>
</dbReference>
<comment type="subcellular location">
    <subcellularLocation>
        <location evidence="1">Membrane</location>
        <topology evidence="1">Single-pass type I membrane protein</topology>
    </subcellularLocation>
</comment>
<dbReference type="Proteomes" id="UP000238479">
    <property type="component" value="Chromosome 5"/>
</dbReference>
<evidence type="ECO:0000256" key="16">
    <source>
        <dbReference type="ARBA" id="ARBA00047899"/>
    </source>
</evidence>
<evidence type="ECO:0000313" key="26">
    <source>
        <dbReference type="Proteomes" id="UP000238479"/>
    </source>
</evidence>
<evidence type="ECO:0000259" key="24">
    <source>
        <dbReference type="PROSITE" id="PS50927"/>
    </source>
</evidence>
<dbReference type="PROSITE" id="PS50011">
    <property type="entry name" value="PROTEIN_KINASE_DOM"/>
    <property type="match status" value="1"/>
</dbReference>
<dbReference type="GO" id="GO:0004674">
    <property type="term" value="F:protein serine/threonine kinase activity"/>
    <property type="evidence" value="ECO:0007669"/>
    <property type="project" value="UniProtKB-KW"/>
</dbReference>
<keyword evidence="2 18" id="KW-0723">Serine/threonine-protein kinase</keyword>
<keyword evidence="26" id="KW-1185">Reference proteome</keyword>
<keyword evidence="9 18" id="KW-0418">Kinase</keyword>
<feature type="domain" description="EGF-like" evidence="23">
    <location>
        <begin position="293"/>
        <end position="333"/>
    </location>
</feature>
<evidence type="ECO:0000256" key="11">
    <source>
        <dbReference type="ARBA" id="ARBA00022989"/>
    </source>
</evidence>
<keyword evidence="4 18" id="KW-0808">Transferase</keyword>
<evidence type="ECO:0000256" key="3">
    <source>
        <dbReference type="ARBA" id="ARBA00022536"/>
    </source>
</evidence>
<dbReference type="InterPro" id="IPR051343">
    <property type="entry name" value="G-type_lectin_kinases/EP1-like"/>
</dbReference>
<keyword evidence="6 21" id="KW-0732">Signal</keyword>
<dbReference type="Gene3D" id="2.90.10.10">
    <property type="entry name" value="Bulb-type lectin domain"/>
    <property type="match status" value="1"/>
</dbReference>
<dbReference type="FunFam" id="3.30.200.20:FF:000059">
    <property type="entry name" value="S-receptor-like serine/threonine-protein kinase"/>
    <property type="match status" value="1"/>
</dbReference>
<protein>
    <recommendedName>
        <fullName evidence="18">Receptor-like serine/threonine-protein kinase</fullName>
        <ecNumber evidence="18">2.7.11.1</ecNumber>
    </recommendedName>
</protein>
<gene>
    <name evidence="25" type="ORF">RchiOBHm_Chr5g0078381</name>
</gene>
<dbReference type="Gene3D" id="3.30.200.20">
    <property type="entry name" value="Phosphorylase Kinase, domain 1"/>
    <property type="match status" value="1"/>
</dbReference>
<dbReference type="Pfam" id="PF01453">
    <property type="entry name" value="B_lectin"/>
    <property type="match status" value="1"/>
</dbReference>
<organism evidence="25 26">
    <name type="scientific">Rosa chinensis</name>
    <name type="common">China rose</name>
    <dbReference type="NCBI Taxonomy" id="74649"/>
    <lineage>
        <taxon>Eukaryota</taxon>
        <taxon>Viridiplantae</taxon>
        <taxon>Streptophyta</taxon>
        <taxon>Embryophyta</taxon>
        <taxon>Tracheophyta</taxon>
        <taxon>Spermatophyta</taxon>
        <taxon>Magnoliopsida</taxon>
        <taxon>eudicotyledons</taxon>
        <taxon>Gunneridae</taxon>
        <taxon>Pentapetalae</taxon>
        <taxon>rosids</taxon>
        <taxon>fabids</taxon>
        <taxon>Rosales</taxon>
        <taxon>Rosaceae</taxon>
        <taxon>Rosoideae</taxon>
        <taxon>Rosoideae incertae sedis</taxon>
        <taxon>Rosa</taxon>
    </lineage>
</organism>
<keyword evidence="14" id="KW-0675">Receptor</keyword>
<sequence length="790" mass="89067">MAFVLPQLLFLILLLLSFSAISQTNDGKISVGSTLTAGAESAFWLSHSNDFAFGFRKLDDNHYLLAIWYYKIPQKTIVWYANGDNPGPRQSRVELTNNSLILRQPQGDQELWRAEFQTATTIAYGLMNDTGNFMLVDTSSRTNWESFKHPTDTLLPTQEMEIGGSLFSRQRETNFSRGRYEFLLREDGSAVLNPKNVLSNITYKPYYYYISETRGLGNGTNSGYKLIFDQSGYLYILLRNGKRSFITTLQLALSPARNYVRATLGFDGVFSISYFPKNFSAANGTWSVIQAEPDNICLKVGPRPCGDNSICTLKEGQRPSCKCPKGYSLLDPADEYSSCKPDFMQGCDQDGDLYYLNELPNTNWPNSDYDVLRQYNATACQRSCLEDCRCAAVVLSGSNCWKKHLPLLHGRENTGYSDSAFVKLRSIPQSPIPQVPRAKKHKSSFVVVSVLLGSSVFVNFILVGAMCLGFFLYYQKKLKAFGADKTCVDSNLRYFTYKELMEATEGFKEELGRGSCGIVYKGKTAAQPIAVKILDRVLTDKEKEFRAEVQVIGQTHHKNLVRLVGYCDEGQYRLLVYEFLSNGSLAGFLFGDLKPSWSQRSQIALGVARGLFYLHEECSTRIIHCYIKPQNILLDENYNARISDFGLAKLLLNQTQTKTGIRGTKGYVAPDWFRPAPVSVKVDVYSFGVLLLEIICCRRNVYMEHGVGEKGVLTDWAYDCYCASRLDALIQNEMEAMNDMNRVERFVMVAIWCVQEDPSVRPRMKNVMLMLEGLVQVSVPPSPYPLSSIS</sequence>
<evidence type="ECO:0000256" key="10">
    <source>
        <dbReference type="ARBA" id="ARBA00022840"/>
    </source>
</evidence>
<dbReference type="Gene3D" id="1.10.510.10">
    <property type="entry name" value="Transferase(Phosphotransferase) domain 1"/>
    <property type="match status" value="1"/>
</dbReference>
<dbReference type="GO" id="GO:0106310">
    <property type="term" value="F:protein serine kinase activity"/>
    <property type="evidence" value="ECO:0007669"/>
    <property type="project" value="RHEA"/>
</dbReference>
<dbReference type="SUPFAM" id="SSF56112">
    <property type="entry name" value="Protein kinase-like (PK-like)"/>
    <property type="match status" value="1"/>
</dbReference>
<dbReference type="Gramene" id="PRQ35291">
    <property type="protein sequence ID" value="PRQ35291"/>
    <property type="gene ID" value="RchiOBHm_Chr5g0078381"/>
</dbReference>
<proteinExistence type="inferred from homology"/>
<dbReference type="GO" id="GO:0030246">
    <property type="term" value="F:carbohydrate binding"/>
    <property type="evidence" value="ECO:0007669"/>
    <property type="project" value="UniProtKB-KW"/>
</dbReference>
<evidence type="ECO:0000256" key="15">
    <source>
        <dbReference type="ARBA" id="ARBA00023180"/>
    </source>
</evidence>
<accession>A0A2P6QM80</accession>
<evidence type="ECO:0000256" key="20">
    <source>
        <dbReference type="SAM" id="Phobius"/>
    </source>
</evidence>